<evidence type="ECO:0000313" key="3">
    <source>
        <dbReference type="Proteomes" id="UP000034664"/>
    </source>
</evidence>
<proteinExistence type="predicted"/>
<accession>A0A0G0T3J1</accession>
<evidence type="ECO:0000313" key="2">
    <source>
        <dbReference type="EMBL" id="KKR71608.1"/>
    </source>
</evidence>
<protein>
    <submittedName>
        <fullName evidence="2">Uncharacterized protein</fullName>
    </submittedName>
</protein>
<sequence length="33" mass="3662">MAEDAIESSHPELKPNQSAKPDTPKPVLMHIYS</sequence>
<evidence type="ECO:0000256" key="1">
    <source>
        <dbReference type="SAM" id="MobiDB-lite"/>
    </source>
</evidence>
<comment type="caution">
    <text evidence="2">The sequence shown here is derived from an EMBL/GenBank/DDBJ whole genome shotgun (WGS) entry which is preliminary data.</text>
</comment>
<organism evidence="2 3">
    <name type="scientific">Candidatus Roizmanbacteria bacterium GW2011_GWB1_40_7</name>
    <dbReference type="NCBI Taxonomy" id="1618482"/>
    <lineage>
        <taxon>Bacteria</taxon>
        <taxon>Candidatus Roizmaniibacteriota</taxon>
    </lineage>
</organism>
<dbReference type="Proteomes" id="UP000034664">
    <property type="component" value="Unassembled WGS sequence"/>
</dbReference>
<feature type="region of interest" description="Disordered" evidence="1">
    <location>
        <begin position="1"/>
        <end position="33"/>
    </location>
</feature>
<dbReference type="AlphaFoldDB" id="A0A0G0T3J1"/>
<name>A0A0G0T3J1_9BACT</name>
<dbReference type="EMBL" id="LBZM01000023">
    <property type="protein sequence ID" value="KKR71608.1"/>
    <property type="molecule type" value="Genomic_DNA"/>
</dbReference>
<gene>
    <name evidence="2" type="ORF">UU14_C0023G0008</name>
</gene>
<reference evidence="2 3" key="1">
    <citation type="journal article" date="2015" name="Nature">
        <title>rRNA introns, odd ribosomes, and small enigmatic genomes across a large radiation of phyla.</title>
        <authorList>
            <person name="Brown C.T."/>
            <person name="Hug L.A."/>
            <person name="Thomas B.C."/>
            <person name="Sharon I."/>
            <person name="Castelle C.J."/>
            <person name="Singh A."/>
            <person name="Wilkins M.J."/>
            <person name="Williams K.H."/>
            <person name="Banfield J.F."/>
        </authorList>
    </citation>
    <scope>NUCLEOTIDE SEQUENCE [LARGE SCALE GENOMIC DNA]</scope>
</reference>